<dbReference type="FunFam" id="2.30.29.150:FF:000001">
    <property type="entry name" value="Fact complex subunit ssrp1"/>
    <property type="match status" value="1"/>
</dbReference>
<dbReference type="InterPro" id="IPR011993">
    <property type="entry name" value="PH-like_dom_sf"/>
</dbReference>
<feature type="compositionally biased region" description="Basic and acidic residues" evidence="11">
    <location>
        <begin position="620"/>
        <end position="630"/>
    </location>
</feature>
<feature type="compositionally biased region" description="Acidic residues" evidence="11">
    <location>
        <begin position="702"/>
        <end position="713"/>
    </location>
</feature>
<reference evidence="14" key="2">
    <citation type="journal article" date="2013" name="Nature">
        <title>Insights into bilaterian evolution from three spiralian genomes.</title>
        <authorList>
            <person name="Simakov O."/>
            <person name="Marletaz F."/>
            <person name="Cho S.J."/>
            <person name="Edsinger-Gonzales E."/>
            <person name="Havlak P."/>
            <person name="Hellsten U."/>
            <person name="Kuo D.H."/>
            <person name="Larsson T."/>
            <person name="Lv J."/>
            <person name="Arendt D."/>
            <person name="Savage R."/>
            <person name="Osoegawa K."/>
            <person name="de Jong P."/>
            <person name="Grimwood J."/>
            <person name="Chapman J.A."/>
            <person name="Shapiro H."/>
            <person name="Aerts A."/>
            <person name="Otillar R.P."/>
            <person name="Terry A.Y."/>
            <person name="Boore J.L."/>
            <person name="Grigoriev I.V."/>
            <person name="Lindberg D.R."/>
            <person name="Seaver E.C."/>
            <person name="Weisblat D.A."/>
            <person name="Putnam N.H."/>
            <person name="Rokhsar D.S."/>
        </authorList>
    </citation>
    <scope>NUCLEOTIDE SEQUENCE</scope>
    <source>
        <strain evidence="14">I ESC-2004</strain>
    </source>
</reference>
<evidence type="ECO:0000256" key="1">
    <source>
        <dbReference type="ARBA" id="ARBA00010060"/>
    </source>
</evidence>
<dbReference type="Gene3D" id="2.30.29.220">
    <property type="entry name" value="Structure-specific recognition protein (SSRP1)"/>
    <property type="match status" value="1"/>
</dbReference>
<evidence type="ECO:0000256" key="2">
    <source>
        <dbReference type="ARBA" id="ARBA00022454"/>
    </source>
</evidence>
<comment type="similarity">
    <text evidence="1 10">Belongs to the SSRP1 family.</text>
</comment>
<dbReference type="AlphaFoldDB" id="X1ZCN8"/>
<evidence type="ECO:0000256" key="4">
    <source>
        <dbReference type="ARBA" id="ARBA00022763"/>
    </source>
</evidence>
<comment type="function">
    <text evidence="10">Component of the FACT complex, a general chromatin factor that acts to reorganize nucleosomes. The FACT complex is involved in multiple processes that require DNA as a template such as mRNA elongation, DNA replication and DNA repair. During transcription elongation the FACT complex acts as a histone chaperone that both destabilizes and restores nucleosomal structure. It facilitates the passage of RNA polymerase II and transcription by promoting the dissociation of one histone H2A-H2B dimer from the nucleosome, then subsequently promotes the reestablishment of the nucleosome following the passage of RNA polymerase II.</text>
</comment>
<feature type="domain" description="HMG box" evidence="12">
    <location>
        <begin position="550"/>
        <end position="616"/>
    </location>
</feature>
<dbReference type="GO" id="GO:0035101">
    <property type="term" value="C:FACT complex"/>
    <property type="evidence" value="ECO:0007669"/>
    <property type="project" value="TreeGrafter"/>
</dbReference>
<dbReference type="FunFam" id="2.30.29.30:FF:000119">
    <property type="entry name" value="FACT complex subunit SSRP1"/>
    <property type="match status" value="1"/>
</dbReference>
<evidence type="ECO:0000313" key="14">
    <source>
        <dbReference type="Proteomes" id="UP000014760"/>
    </source>
</evidence>
<dbReference type="CDD" id="cd13231">
    <property type="entry name" value="PH2_SSRP1-like"/>
    <property type="match status" value="1"/>
</dbReference>
<dbReference type="Pfam" id="PF00505">
    <property type="entry name" value="HMG_box"/>
    <property type="match status" value="1"/>
</dbReference>
<dbReference type="CDD" id="cd21994">
    <property type="entry name" value="HMG-box_SSRP1-like"/>
    <property type="match status" value="1"/>
</dbReference>
<dbReference type="Gene3D" id="2.30.29.150">
    <property type="match status" value="1"/>
</dbReference>
<dbReference type="PANTHER" id="PTHR45849:SF1">
    <property type="entry name" value="FACT COMPLEX SUBUNIT SSRP1"/>
    <property type="match status" value="1"/>
</dbReference>
<dbReference type="Gene3D" id="2.30.29.30">
    <property type="entry name" value="Pleckstrin-homology domain (PH domain)/Phosphotyrosine-binding domain (PTB)"/>
    <property type="match status" value="2"/>
</dbReference>
<dbReference type="PROSITE" id="PS50118">
    <property type="entry name" value="HMG_BOX_2"/>
    <property type="match status" value="1"/>
</dbReference>
<dbReference type="SMART" id="SM00398">
    <property type="entry name" value="HMG"/>
    <property type="match status" value="1"/>
</dbReference>
<evidence type="ECO:0000256" key="5">
    <source>
        <dbReference type="ARBA" id="ARBA00023015"/>
    </source>
</evidence>
<dbReference type="SUPFAM" id="SSF47095">
    <property type="entry name" value="HMG-box"/>
    <property type="match status" value="1"/>
</dbReference>
<accession>X1ZCN8</accession>
<keyword evidence="9" id="KW-0238">DNA-binding</keyword>
<evidence type="ECO:0000256" key="7">
    <source>
        <dbReference type="ARBA" id="ARBA00023204"/>
    </source>
</evidence>
<reference evidence="13" key="3">
    <citation type="submission" date="2015-06" db="UniProtKB">
        <authorList>
            <consortium name="EnsemblMetazoa"/>
        </authorList>
    </citation>
    <scope>IDENTIFICATION</scope>
</reference>
<protein>
    <recommendedName>
        <fullName evidence="10">FACT complex subunit SSRP1</fullName>
    </recommendedName>
</protein>
<feature type="region of interest" description="Disordered" evidence="11">
    <location>
        <begin position="615"/>
        <end position="734"/>
    </location>
</feature>
<feature type="region of interest" description="Disordered" evidence="11">
    <location>
        <begin position="459"/>
        <end position="557"/>
    </location>
</feature>
<dbReference type="InterPro" id="IPR013719">
    <property type="entry name" value="RTT106/SPT16-like_middle_dom"/>
</dbReference>
<evidence type="ECO:0000256" key="8">
    <source>
        <dbReference type="ARBA" id="ARBA00023242"/>
    </source>
</evidence>
<keyword evidence="8 9" id="KW-0539">Nucleus</keyword>
<evidence type="ECO:0000256" key="3">
    <source>
        <dbReference type="ARBA" id="ARBA00022705"/>
    </source>
</evidence>
<keyword evidence="7 10" id="KW-0234">DNA repair</keyword>
<dbReference type="EnsemblMetazoa" id="CapteT172235">
    <property type="protein sequence ID" value="CapteP172235"/>
    <property type="gene ID" value="CapteG172235"/>
</dbReference>
<feature type="compositionally biased region" description="Acidic residues" evidence="11">
    <location>
        <begin position="467"/>
        <end position="495"/>
    </location>
</feature>
<keyword evidence="4 10" id="KW-0227">DNA damage</keyword>
<dbReference type="InterPro" id="IPR035417">
    <property type="entry name" value="SSRP1/POB3_N"/>
</dbReference>
<proteinExistence type="inferred from homology"/>
<comment type="subcellular location">
    <subcellularLocation>
        <location evidence="10">Nucleus</location>
    </subcellularLocation>
    <subcellularLocation>
        <location evidence="10">Chromosome</location>
    </subcellularLocation>
</comment>
<dbReference type="InterPro" id="IPR036910">
    <property type="entry name" value="HMG_box_dom_sf"/>
</dbReference>
<dbReference type="Pfam" id="PF17292">
    <property type="entry name" value="POB3_N"/>
    <property type="match status" value="1"/>
</dbReference>
<dbReference type="GO" id="GO:0042393">
    <property type="term" value="F:histone binding"/>
    <property type="evidence" value="ECO:0007669"/>
    <property type="project" value="TreeGrafter"/>
</dbReference>
<dbReference type="Pfam" id="PF03531">
    <property type="entry name" value="SSrecog"/>
    <property type="match status" value="1"/>
</dbReference>
<dbReference type="GO" id="GO:0006281">
    <property type="term" value="P:DNA repair"/>
    <property type="evidence" value="ECO:0007669"/>
    <property type="project" value="UniProtKB-KW"/>
</dbReference>
<dbReference type="InterPro" id="IPR024954">
    <property type="entry name" value="SSRP1_DD"/>
</dbReference>
<dbReference type="OrthoDB" id="498543at2759"/>
<dbReference type="InterPro" id="IPR050454">
    <property type="entry name" value="RTT106/SSRP1_HistChap/FACT"/>
</dbReference>
<dbReference type="Proteomes" id="UP000014760">
    <property type="component" value="Unassembled WGS sequence"/>
</dbReference>
<dbReference type="GO" id="GO:0006260">
    <property type="term" value="P:DNA replication"/>
    <property type="evidence" value="ECO:0007669"/>
    <property type="project" value="UniProtKB-KW"/>
</dbReference>
<dbReference type="HOGENOM" id="CLU_017374_2_1_1"/>
<organism evidence="13 14">
    <name type="scientific">Capitella teleta</name>
    <name type="common">Polychaete worm</name>
    <dbReference type="NCBI Taxonomy" id="283909"/>
    <lineage>
        <taxon>Eukaryota</taxon>
        <taxon>Metazoa</taxon>
        <taxon>Spiralia</taxon>
        <taxon>Lophotrochozoa</taxon>
        <taxon>Annelida</taxon>
        <taxon>Polychaeta</taxon>
        <taxon>Sedentaria</taxon>
        <taxon>Scolecida</taxon>
        <taxon>Capitellidae</taxon>
        <taxon>Capitella</taxon>
    </lineage>
</organism>
<keyword evidence="3 10" id="KW-0235">DNA replication</keyword>
<dbReference type="InterPro" id="IPR048993">
    <property type="entry name" value="SSRP1-like_PH1"/>
</dbReference>
<evidence type="ECO:0000313" key="13">
    <source>
        <dbReference type="EnsemblMetazoa" id="CapteP172235"/>
    </source>
</evidence>
<dbReference type="InterPro" id="IPR009071">
    <property type="entry name" value="HMG_box_dom"/>
</dbReference>
<evidence type="ECO:0000256" key="6">
    <source>
        <dbReference type="ARBA" id="ARBA00023163"/>
    </source>
</evidence>
<evidence type="ECO:0000259" key="12">
    <source>
        <dbReference type="PROSITE" id="PS50118"/>
    </source>
</evidence>
<dbReference type="Pfam" id="PF21103">
    <property type="entry name" value="PH1_SSRP1-like"/>
    <property type="match status" value="1"/>
</dbReference>
<dbReference type="SUPFAM" id="SSF50729">
    <property type="entry name" value="PH domain-like"/>
    <property type="match status" value="1"/>
</dbReference>
<reference evidence="14" key="1">
    <citation type="submission" date="2012-12" db="EMBL/GenBank/DDBJ databases">
        <authorList>
            <person name="Hellsten U."/>
            <person name="Grimwood J."/>
            <person name="Chapman J.A."/>
            <person name="Shapiro H."/>
            <person name="Aerts A."/>
            <person name="Otillar R.P."/>
            <person name="Terry A.Y."/>
            <person name="Boore J.L."/>
            <person name="Simakov O."/>
            <person name="Marletaz F."/>
            <person name="Cho S.-J."/>
            <person name="Edsinger-Gonzales E."/>
            <person name="Havlak P."/>
            <person name="Kuo D.-H."/>
            <person name="Larsson T."/>
            <person name="Lv J."/>
            <person name="Arendt D."/>
            <person name="Savage R."/>
            <person name="Osoegawa K."/>
            <person name="de Jong P."/>
            <person name="Lindberg D.R."/>
            <person name="Seaver E.C."/>
            <person name="Weisblat D.A."/>
            <person name="Putnam N.H."/>
            <person name="Grigoriev I.V."/>
            <person name="Rokhsar D.S."/>
        </authorList>
    </citation>
    <scope>NUCLEOTIDE SEQUENCE</scope>
    <source>
        <strain evidence="14">I ESC-2004</strain>
    </source>
</reference>
<dbReference type="InterPro" id="IPR038167">
    <property type="entry name" value="SSRP1_sf"/>
</dbReference>
<dbReference type="Pfam" id="PF08512">
    <property type="entry name" value="Rttp106-like_middle"/>
    <property type="match status" value="1"/>
</dbReference>
<dbReference type="OMA" id="QVVTKIF"/>
<keyword evidence="14" id="KW-1185">Reference proteome</keyword>
<name>X1ZCN8_CAPTE</name>
<dbReference type="GO" id="GO:1902275">
    <property type="term" value="P:regulation of chromatin organization"/>
    <property type="evidence" value="ECO:0007669"/>
    <property type="project" value="TreeGrafter"/>
</dbReference>
<evidence type="ECO:0000256" key="9">
    <source>
        <dbReference type="PROSITE-ProRule" id="PRU00267"/>
    </source>
</evidence>
<keyword evidence="6 10" id="KW-0804">Transcription</keyword>
<sequence length="734" mass="82878">MGDFLDFPDVQQEIRGAMNNGRLKLQNSSIIFKNMKTGKVDQLASADIEKVQWLQRARGHCLKVALNSGNIHRFDGFKESDFDKLSSFVEKNYDVTMEKKDVSYRGWNWGTVNFEGNTLDFIVENKSAFELPLGNVSHCATAKSEVTIEFHQNDDAAVSLMELRFHIPPDANPENDPVQDFYTSVMSKADIIQATGDAICTFNEVQCLTPRGRYDIKLYPTFLQLHGKTFDYKIPYTTILRLFLLPHRDGRQKFFVVSLDPPIKQGQTRYHFVILLFNTDDEITLEMGLSEDDIQEKYEGKLNKVMSGPEYEIISRIMKTLVQRKITVPGSFIGNTGTHSIACSYKAATGFLYPLERGFIFVHKPPVHIRFDEVGTVNFARSSGNTRSFDFDVETKMGTQYTFSSMEKDEYGKLYDFVTNKKLRVKNIGGKLDKVKYNEDMSGSDEDDHDAYMERMKAEGKEKDEDFQLDEDDDESEDEDFEPNLDMSEPDDEFDSNISSTDSSNDDDDDSSESSKKSKKPKKEKKEKKKRTVPEGKKRKKKVKGDPNKPKRPQSAYFLWLNEMREEIKAENPDAGVTDIAKLAGQRWKEVTDKTRWEGLAVKAKESYEKAMEEYLANKSDSDSDGEKASSPKKKKKSKPSASSPLKELKGGSGAGFKSKEFISDSDSNAVASDGDGSSESSDSDKPLKRRESKRRAGGEASEPEDLPDEEEILSSPAHSEPDAQSAGSSEDEN</sequence>
<dbReference type="GO" id="GO:0003677">
    <property type="term" value="F:DNA binding"/>
    <property type="evidence" value="ECO:0007669"/>
    <property type="project" value="UniProtKB-UniRule"/>
</dbReference>
<keyword evidence="5 10" id="KW-0805">Transcription regulation</keyword>
<dbReference type="FunFam" id="2.30.29.30:FF:000098">
    <property type="entry name" value="Fact complex subunit ssrp1"/>
    <property type="match status" value="1"/>
</dbReference>
<dbReference type="PRINTS" id="PR00887">
    <property type="entry name" value="SSRCOGNITION"/>
</dbReference>
<dbReference type="SMART" id="SM01287">
    <property type="entry name" value="Rtt106"/>
    <property type="match status" value="1"/>
</dbReference>
<dbReference type="Gene3D" id="1.10.30.10">
    <property type="entry name" value="High mobility group box domain"/>
    <property type="match status" value="1"/>
</dbReference>
<evidence type="ECO:0000256" key="10">
    <source>
        <dbReference type="RuleBase" id="RU364013"/>
    </source>
</evidence>
<feature type="compositionally biased region" description="Basic residues" evidence="11">
    <location>
        <begin position="517"/>
        <end position="543"/>
    </location>
</feature>
<dbReference type="CDD" id="cd13230">
    <property type="entry name" value="PH1_SSRP1-like"/>
    <property type="match status" value="1"/>
</dbReference>
<dbReference type="EMBL" id="AMQN01000480">
    <property type="status" value="NOT_ANNOTATED_CDS"/>
    <property type="molecule type" value="Genomic_DNA"/>
</dbReference>
<keyword evidence="2 10" id="KW-0158">Chromosome</keyword>
<evidence type="ECO:0000256" key="11">
    <source>
        <dbReference type="SAM" id="MobiDB-lite"/>
    </source>
</evidence>
<dbReference type="GO" id="GO:0031491">
    <property type="term" value="F:nucleosome binding"/>
    <property type="evidence" value="ECO:0007669"/>
    <property type="project" value="TreeGrafter"/>
</dbReference>
<feature type="DNA-binding region" description="HMG box" evidence="9">
    <location>
        <begin position="550"/>
        <end position="616"/>
    </location>
</feature>
<dbReference type="InterPro" id="IPR000969">
    <property type="entry name" value="SSRP1/POB3"/>
</dbReference>
<dbReference type="PANTHER" id="PTHR45849">
    <property type="entry name" value="FACT COMPLEX SUBUNIT SSRP1"/>
    <property type="match status" value="1"/>
</dbReference>